<name>A0A165QTZ7_9APHY</name>
<dbReference type="InterPro" id="IPR052577">
    <property type="entry name" value="VWA7"/>
</dbReference>
<keyword evidence="4" id="KW-1185">Reference proteome</keyword>
<feature type="compositionally biased region" description="Low complexity" evidence="1">
    <location>
        <begin position="761"/>
        <end position="772"/>
    </location>
</feature>
<proteinExistence type="predicted"/>
<dbReference type="PANTHER" id="PTHR14905">
    <property type="entry name" value="NG37"/>
    <property type="match status" value="1"/>
</dbReference>
<feature type="compositionally biased region" description="Basic residues" evidence="1">
    <location>
        <begin position="776"/>
        <end position="786"/>
    </location>
</feature>
<feature type="signal peptide" evidence="2">
    <location>
        <begin position="1"/>
        <end position="27"/>
    </location>
</feature>
<dbReference type="PANTHER" id="PTHR14905:SF7">
    <property type="entry name" value="VON WILLEBRAND FACTOR A DOMAIN-CONTAINING PROTEIN 7"/>
    <property type="match status" value="1"/>
</dbReference>
<feature type="region of interest" description="Disordered" evidence="1">
    <location>
        <begin position="709"/>
        <end position="825"/>
    </location>
</feature>
<keyword evidence="2" id="KW-0732">Signal</keyword>
<accession>A0A165QTZ7</accession>
<evidence type="ECO:0000256" key="2">
    <source>
        <dbReference type="SAM" id="SignalP"/>
    </source>
</evidence>
<evidence type="ECO:0000313" key="4">
    <source>
        <dbReference type="Proteomes" id="UP000076727"/>
    </source>
</evidence>
<evidence type="ECO:0000256" key="1">
    <source>
        <dbReference type="SAM" id="MobiDB-lite"/>
    </source>
</evidence>
<sequence>MVSSRLNHAHLLLLFLCILAFCLPGSGVYAFGAGNIPSFAYLEGKAFRHGDIEDALADMAKRAASGGFALGALLGAGGGKKFKALDVKRVYFGNWLRDYSQAVDTAGLSKLQLQTIVNLCMILGFLAHGYATGEFEVTIDRLGVYLPTEHIDNPKGYPENARSFDSRLRGPVDSRELQVDNKTGMKNYIANEHGSWDTSKALVRRVLHQCIDIGRRYRQNSQKEDLYESYRLLGQALHTLEDFAAHSNFCELSLVAMGYTDVFVHVGDRVRIQAPDGKSVAPLVTGTFGSNDFIHSLLGEASDHISQASVVDLNAQLDKARASSNTASANNLRELLTSLPDGSGGELTREMAGVERIRASGQRSMGGGAGGYGERAAYGGGDGYGGNTGYGTQGADMKSPEQMSPQELHAVLWQVLSFRDTVMKKVSVIIEKIPGLSSLLDKISDSVSVFVFTTLEPFLKPIMKQATTGLSAASGEVINKQDQYEVFDNPDASDPTHSFLSKDHFNLILNEPAGHLGKIVLEYTVTRVVKAWDDVGINPHQVTEDVLHCLFHPDFHVRGSEIQRKMLDYMKKWVNELGSDRNEVLRRLTKQSVRNHLNVRIGHEGETQGFAAAQQAGTQLQNDILGAVGLRERNPYGAGAARSVQEGYSNSGGYGGGMPTVETTVVQETVPAHHRAHHGSHGYHGGGQAQTYYGESQTVRMPGEEIRTSYETSYTPPSGPPPSFLGAEPSTGYAPSYVGGGGPEGYGDGGPGGYGGGGYGEPAPEFPAAQPPYSSHHGHHGHHGHHAGGGFPEPEGVPGFPPPGGAPGFPAARRAHPPNEDPYSR</sequence>
<dbReference type="Pfam" id="PF07217">
    <property type="entry name" value="Het-C"/>
    <property type="match status" value="1"/>
</dbReference>
<evidence type="ECO:0000313" key="3">
    <source>
        <dbReference type="EMBL" id="KZT69926.1"/>
    </source>
</evidence>
<dbReference type="InterPro" id="IPR010816">
    <property type="entry name" value="Het-C"/>
</dbReference>
<dbReference type="OrthoDB" id="2506204at2759"/>
<reference evidence="3 4" key="1">
    <citation type="journal article" date="2016" name="Mol. Biol. Evol.">
        <title>Comparative Genomics of Early-Diverging Mushroom-Forming Fungi Provides Insights into the Origins of Lignocellulose Decay Capabilities.</title>
        <authorList>
            <person name="Nagy L.G."/>
            <person name="Riley R."/>
            <person name="Tritt A."/>
            <person name="Adam C."/>
            <person name="Daum C."/>
            <person name="Floudas D."/>
            <person name="Sun H."/>
            <person name="Yadav J.S."/>
            <person name="Pangilinan J."/>
            <person name="Larsson K.H."/>
            <person name="Matsuura K."/>
            <person name="Barry K."/>
            <person name="Labutti K."/>
            <person name="Kuo R."/>
            <person name="Ohm R.A."/>
            <person name="Bhattacharya S.S."/>
            <person name="Shirouzu T."/>
            <person name="Yoshinaga Y."/>
            <person name="Martin F.M."/>
            <person name="Grigoriev I.V."/>
            <person name="Hibbett D.S."/>
        </authorList>
    </citation>
    <scope>NUCLEOTIDE SEQUENCE [LARGE SCALE GENOMIC DNA]</scope>
    <source>
        <strain evidence="3 4">L-15889</strain>
    </source>
</reference>
<feature type="compositionally biased region" description="Gly residues" evidence="1">
    <location>
        <begin position="738"/>
        <end position="760"/>
    </location>
</feature>
<gene>
    <name evidence="3" type="ORF">DAEQUDRAFT_810951</name>
</gene>
<protein>
    <submittedName>
        <fullName evidence="3">Het-C-domain-containing protein</fullName>
    </submittedName>
</protein>
<dbReference type="EMBL" id="KV429054">
    <property type="protein sequence ID" value="KZT69926.1"/>
    <property type="molecule type" value="Genomic_DNA"/>
</dbReference>
<dbReference type="STRING" id="1314783.A0A165QTZ7"/>
<organism evidence="3 4">
    <name type="scientific">Daedalea quercina L-15889</name>
    <dbReference type="NCBI Taxonomy" id="1314783"/>
    <lineage>
        <taxon>Eukaryota</taxon>
        <taxon>Fungi</taxon>
        <taxon>Dikarya</taxon>
        <taxon>Basidiomycota</taxon>
        <taxon>Agaricomycotina</taxon>
        <taxon>Agaricomycetes</taxon>
        <taxon>Polyporales</taxon>
        <taxon>Fomitopsis</taxon>
    </lineage>
</organism>
<feature type="chain" id="PRO_5007865466" evidence="2">
    <location>
        <begin position="28"/>
        <end position="825"/>
    </location>
</feature>
<dbReference type="Proteomes" id="UP000076727">
    <property type="component" value="Unassembled WGS sequence"/>
</dbReference>
<dbReference type="AlphaFoldDB" id="A0A165QTZ7"/>